<evidence type="ECO:0000256" key="6">
    <source>
        <dbReference type="ARBA" id="ARBA00022695"/>
    </source>
</evidence>
<dbReference type="GO" id="GO:0006390">
    <property type="term" value="P:mitochondrial transcription"/>
    <property type="evidence" value="ECO:0007669"/>
    <property type="project" value="TreeGrafter"/>
</dbReference>
<comment type="similarity">
    <text evidence="2">Belongs to the phage and mitochondrial RNA polymerase family.</text>
</comment>
<dbReference type="PANTHER" id="PTHR10102:SF0">
    <property type="entry name" value="DNA-DIRECTED RNA POLYMERASE, MITOCHONDRIAL"/>
    <property type="match status" value="1"/>
</dbReference>
<evidence type="ECO:0000256" key="8">
    <source>
        <dbReference type="ARBA" id="ARBA00023163"/>
    </source>
</evidence>
<sequence length="270" mass="29826">SVGHLGSDLCRGILEFAKERPLGKSSLQWLKIHMANLYAGGVDKFSYEDRIAFTENHLDDIFDSADRPLEGRRWWLGAEDPFQCLATCINLAEALRSSSPETTISYMPVHQDGSCNGLQHYAALERDKLGAAAVNLVAGEKPADVYSGIAARVLDITRRDAKKDPATDPNASRASLLINQVYKKLVKQMVMTSVYGVTYIGARDQIKKRLKDRCAIEDDDELFAASCYAAKTTLTALGEMFEAARRLSKESVKSVIRSGPVQSDRFGLIF</sequence>
<evidence type="ECO:0000256" key="7">
    <source>
        <dbReference type="ARBA" id="ARBA00022946"/>
    </source>
</evidence>
<keyword evidence="12" id="KW-1185">Reference proteome</keyword>
<dbReference type="EMBL" id="JACBKZ010000008">
    <property type="protein sequence ID" value="KAF5944054.1"/>
    <property type="molecule type" value="Genomic_DNA"/>
</dbReference>
<dbReference type="FunFam" id="1.10.287.280:FF:000001">
    <property type="entry name" value="DNA-directed RNA polymerase"/>
    <property type="match status" value="1"/>
</dbReference>
<dbReference type="InterPro" id="IPR046950">
    <property type="entry name" value="DNA-dir_Rpol_C_phage-type"/>
</dbReference>
<keyword evidence="7" id="KW-0809">Transit peptide</keyword>
<feature type="domain" description="DNA-directed RNA polymerase C-terminal" evidence="10">
    <location>
        <begin position="20"/>
        <end position="247"/>
    </location>
</feature>
<evidence type="ECO:0000259" key="10">
    <source>
        <dbReference type="Pfam" id="PF00940"/>
    </source>
</evidence>
<dbReference type="Gene3D" id="1.10.287.280">
    <property type="match status" value="1"/>
</dbReference>
<comment type="function">
    <text evidence="1">DNA-dependent RNA polymerase catalyzes the transcription of DNA into RNA using the four ribonucleoside triphosphates as substrates.</text>
</comment>
<dbReference type="InterPro" id="IPR002092">
    <property type="entry name" value="DNA-dir_Rpol_phage-type"/>
</dbReference>
<dbReference type="SUPFAM" id="SSF56672">
    <property type="entry name" value="DNA/RNA polymerases"/>
    <property type="match status" value="1"/>
</dbReference>
<dbReference type="GO" id="GO:0034245">
    <property type="term" value="C:mitochondrial DNA-directed RNA polymerase complex"/>
    <property type="evidence" value="ECO:0007669"/>
    <property type="project" value="TreeGrafter"/>
</dbReference>
<dbReference type="GO" id="GO:0003677">
    <property type="term" value="F:DNA binding"/>
    <property type="evidence" value="ECO:0007669"/>
    <property type="project" value="InterPro"/>
</dbReference>
<keyword evidence="6" id="KW-0548">Nucleotidyltransferase</keyword>
<evidence type="ECO:0000256" key="4">
    <source>
        <dbReference type="ARBA" id="ARBA00022478"/>
    </source>
</evidence>
<keyword evidence="4" id="KW-0240">DNA-directed RNA polymerase</keyword>
<dbReference type="Pfam" id="PF00940">
    <property type="entry name" value="RNA_pol"/>
    <property type="match status" value="1"/>
</dbReference>
<dbReference type="InterPro" id="IPR043502">
    <property type="entry name" value="DNA/RNA_pol_sf"/>
</dbReference>
<evidence type="ECO:0000256" key="5">
    <source>
        <dbReference type="ARBA" id="ARBA00022679"/>
    </source>
</evidence>
<accession>A0A7J7GX43</accession>
<feature type="non-terminal residue" evidence="11">
    <location>
        <position position="270"/>
    </location>
</feature>
<dbReference type="PANTHER" id="PTHR10102">
    <property type="entry name" value="DNA-DIRECTED RNA POLYMERASE, MITOCHONDRIAL"/>
    <property type="match status" value="1"/>
</dbReference>
<dbReference type="EC" id="2.7.7.6" evidence="3"/>
<dbReference type="PROSITE" id="PS00900">
    <property type="entry name" value="RNA_POL_PHAGE_1"/>
    <property type="match status" value="1"/>
</dbReference>
<evidence type="ECO:0000256" key="2">
    <source>
        <dbReference type="ARBA" id="ARBA00009493"/>
    </source>
</evidence>
<dbReference type="GO" id="GO:0003899">
    <property type="term" value="F:DNA-directed RNA polymerase activity"/>
    <property type="evidence" value="ECO:0007669"/>
    <property type="project" value="UniProtKB-EC"/>
</dbReference>
<keyword evidence="5" id="KW-0808">Transferase</keyword>
<comment type="catalytic activity">
    <reaction evidence="9">
        <text>RNA(n) + a ribonucleoside 5'-triphosphate = RNA(n+1) + diphosphate</text>
        <dbReference type="Rhea" id="RHEA:21248"/>
        <dbReference type="Rhea" id="RHEA-COMP:14527"/>
        <dbReference type="Rhea" id="RHEA-COMP:17342"/>
        <dbReference type="ChEBI" id="CHEBI:33019"/>
        <dbReference type="ChEBI" id="CHEBI:61557"/>
        <dbReference type="ChEBI" id="CHEBI:140395"/>
        <dbReference type="EC" id="2.7.7.6"/>
    </reaction>
</comment>
<organism evidence="11 12">
    <name type="scientific">Camellia sinensis</name>
    <name type="common">Tea plant</name>
    <name type="synonym">Thea sinensis</name>
    <dbReference type="NCBI Taxonomy" id="4442"/>
    <lineage>
        <taxon>Eukaryota</taxon>
        <taxon>Viridiplantae</taxon>
        <taxon>Streptophyta</taxon>
        <taxon>Embryophyta</taxon>
        <taxon>Tracheophyta</taxon>
        <taxon>Spermatophyta</taxon>
        <taxon>Magnoliopsida</taxon>
        <taxon>eudicotyledons</taxon>
        <taxon>Gunneridae</taxon>
        <taxon>Pentapetalae</taxon>
        <taxon>asterids</taxon>
        <taxon>Ericales</taxon>
        <taxon>Theaceae</taxon>
        <taxon>Camellia</taxon>
    </lineage>
</organism>
<keyword evidence="8" id="KW-0804">Transcription</keyword>
<reference evidence="12" key="1">
    <citation type="journal article" date="2020" name="Nat. Commun.">
        <title>Genome assembly of wild tea tree DASZ reveals pedigree and selection history of tea varieties.</title>
        <authorList>
            <person name="Zhang W."/>
            <person name="Zhang Y."/>
            <person name="Qiu H."/>
            <person name="Guo Y."/>
            <person name="Wan H."/>
            <person name="Zhang X."/>
            <person name="Scossa F."/>
            <person name="Alseekh S."/>
            <person name="Zhang Q."/>
            <person name="Wang P."/>
            <person name="Xu L."/>
            <person name="Schmidt M.H."/>
            <person name="Jia X."/>
            <person name="Li D."/>
            <person name="Zhu A."/>
            <person name="Guo F."/>
            <person name="Chen W."/>
            <person name="Ni D."/>
            <person name="Usadel B."/>
            <person name="Fernie A.R."/>
            <person name="Wen W."/>
        </authorList>
    </citation>
    <scope>NUCLEOTIDE SEQUENCE [LARGE SCALE GENOMIC DNA]</scope>
    <source>
        <strain evidence="12">cv. G240</strain>
    </source>
</reference>
<dbReference type="AlphaFoldDB" id="A0A7J7GX43"/>
<gene>
    <name evidence="11" type="ORF">HYC85_018131</name>
</gene>
<evidence type="ECO:0000313" key="12">
    <source>
        <dbReference type="Proteomes" id="UP000593564"/>
    </source>
</evidence>
<reference evidence="11 12" key="2">
    <citation type="submission" date="2020-07" db="EMBL/GenBank/DDBJ databases">
        <title>Genome assembly of wild tea tree DASZ reveals pedigree and selection history of tea varieties.</title>
        <authorList>
            <person name="Zhang W."/>
        </authorList>
    </citation>
    <scope>NUCLEOTIDE SEQUENCE [LARGE SCALE GENOMIC DNA]</scope>
    <source>
        <strain evidence="12">cv. G240</strain>
        <tissue evidence="11">Leaf</tissue>
    </source>
</reference>
<comment type="caution">
    <text evidence="11">The sequence shown here is derived from an EMBL/GenBank/DDBJ whole genome shotgun (WGS) entry which is preliminary data.</text>
</comment>
<name>A0A7J7GX43_CAMSI</name>
<proteinExistence type="inferred from homology"/>
<dbReference type="Proteomes" id="UP000593564">
    <property type="component" value="Unassembled WGS sequence"/>
</dbReference>
<evidence type="ECO:0000256" key="9">
    <source>
        <dbReference type="ARBA" id="ARBA00048552"/>
    </source>
</evidence>
<protein>
    <recommendedName>
        <fullName evidence="3">DNA-directed RNA polymerase</fullName>
        <ecNumber evidence="3">2.7.7.6</ecNumber>
    </recommendedName>
</protein>
<dbReference type="Gene3D" id="1.10.150.20">
    <property type="entry name" value="5' to 3' exonuclease, C-terminal subdomain"/>
    <property type="match status" value="1"/>
</dbReference>
<evidence type="ECO:0000256" key="1">
    <source>
        <dbReference type="ARBA" id="ARBA00004026"/>
    </source>
</evidence>
<evidence type="ECO:0000256" key="3">
    <source>
        <dbReference type="ARBA" id="ARBA00012418"/>
    </source>
</evidence>
<evidence type="ECO:0000313" key="11">
    <source>
        <dbReference type="EMBL" id="KAF5944054.1"/>
    </source>
</evidence>